<dbReference type="Proteomes" id="UP000663844">
    <property type="component" value="Unassembled WGS sequence"/>
</dbReference>
<dbReference type="AlphaFoldDB" id="A0A820LE43"/>
<reference evidence="1" key="1">
    <citation type="submission" date="2021-02" db="EMBL/GenBank/DDBJ databases">
        <authorList>
            <person name="Nowell W R."/>
        </authorList>
    </citation>
    <scope>NUCLEOTIDE SEQUENCE</scope>
</reference>
<protein>
    <submittedName>
        <fullName evidence="1">Uncharacterized protein</fullName>
    </submittedName>
</protein>
<comment type="caution">
    <text evidence="1">The sequence shown here is derived from an EMBL/GenBank/DDBJ whole genome shotgun (WGS) entry which is preliminary data.</text>
</comment>
<feature type="non-terminal residue" evidence="1">
    <location>
        <position position="1"/>
    </location>
</feature>
<evidence type="ECO:0000313" key="2">
    <source>
        <dbReference type="Proteomes" id="UP000663844"/>
    </source>
</evidence>
<proteinExistence type="predicted"/>
<sequence>LHLKVDSVPDDPTSKYSCSFGLSSLLIETEENDNDKPIYISNAIKYENYIECYSPPPQTLATINHGIVNSFTLIVNENIVYFHHY</sequence>
<evidence type="ECO:0000313" key="1">
    <source>
        <dbReference type="EMBL" id="CAF4355259.1"/>
    </source>
</evidence>
<organism evidence="1 2">
    <name type="scientific">Adineta steineri</name>
    <dbReference type="NCBI Taxonomy" id="433720"/>
    <lineage>
        <taxon>Eukaryota</taxon>
        <taxon>Metazoa</taxon>
        <taxon>Spiralia</taxon>
        <taxon>Gnathifera</taxon>
        <taxon>Rotifera</taxon>
        <taxon>Eurotatoria</taxon>
        <taxon>Bdelloidea</taxon>
        <taxon>Adinetida</taxon>
        <taxon>Adinetidae</taxon>
        <taxon>Adineta</taxon>
    </lineage>
</organism>
<name>A0A820LE43_9BILA</name>
<dbReference type="EMBL" id="CAJOAZ010021358">
    <property type="protein sequence ID" value="CAF4355259.1"/>
    <property type="molecule type" value="Genomic_DNA"/>
</dbReference>
<gene>
    <name evidence="1" type="ORF">OXD698_LOCUS48999</name>
</gene>
<accession>A0A820LE43</accession>